<evidence type="ECO:0000313" key="3">
    <source>
        <dbReference type="EMBL" id="CRH07264.1"/>
    </source>
</evidence>
<evidence type="ECO:0000259" key="1">
    <source>
        <dbReference type="Pfam" id="PF00534"/>
    </source>
</evidence>
<dbReference type="Gene3D" id="3.40.50.2000">
    <property type="entry name" value="Glycogen Phosphorylase B"/>
    <property type="match status" value="2"/>
</dbReference>
<proteinExistence type="predicted"/>
<dbReference type="Pfam" id="PF13439">
    <property type="entry name" value="Glyco_transf_4"/>
    <property type="match status" value="1"/>
</dbReference>
<reference evidence="3" key="1">
    <citation type="submission" date="2015-04" db="EMBL/GenBank/DDBJ databases">
        <authorList>
            <person name="Syromyatnikov M.Y."/>
            <person name="Popov V.N."/>
        </authorList>
    </citation>
    <scope>NUCLEOTIDE SEQUENCE</scope>
    <source>
        <strain evidence="3">MO-1</strain>
    </source>
</reference>
<dbReference type="CDD" id="cd03801">
    <property type="entry name" value="GT4_PimA-like"/>
    <property type="match status" value="1"/>
</dbReference>
<gene>
    <name evidence="3" type="ORF">MAGMO_3123</name>
</gene>
<dbReference type="AlphaFoldDB" id="A0A1S7LMA9"/>
<feature type="domain" description="Glycosyltransferase subfamily 4-like N-terminal" evidence="2">
    <location>
        <begin position="15"/>
        <end position="188"/>
    </location>
</feature>
<dbReference type="SUPFAM" id="SSF53756">
    <property type="entry name" value="UDP-Glycosyltransferase/glycogen phosphorylase"/>
    <property type="match status" value="1"/>
</dbReference>
<organism evidence="3">
    <name type="scientific">Magnetococcus massalia (strain MO-1)</name>
    <dbReference type="NCBI Taxonomy" id="451514"/>
    <lineage>
        <taxon>Bacteria</taxon>
        <taxon>Pseudomonadati</taxon>
        <taxon>Pseudomonadota</taxon>
        <taxon>Magnetococcia</taxon>
        <taxon>Magnetococcales</taxon>
        <taxon>Magnetococcaceae</taxon>
        <taxon>Magnetococcus</taxon>
    </lineage>
</organism>
<dbReference type="InterPro" id="IPR028098">
    <property type="entry name" value="Glyco_trans_4-like_N"/>
</dbReference>
<evidence type="ECO:0000259" key="2">
    <source>
        <dbReference type="Pfam" id="PF13439"/>
    </source>
</evidence>
<dbReference type="PANTHER" id="PTHR45947:SF3">
    <property type="entry name" value="SULFOQUINOVOSYL TRANSFERASE SQD2"/>
    <property type="match status" value="1"/>
</dbReference>
<dbReference type="EMBL" id="LO017727">
    <property type="protein sequence ID" value="CRH07264.1"/>
    <property type="molecule type" value="Genomic_DNA"/>
</dbReference>
<protein>
    <submittedName>
        <fullName evidence="3">Putative GT4: distantly related to glycogen synthase / starch synthase</fullName>
    </submittedName>
</protein>
<dbReference type="GO" id="GO:0016757">
    <property type="term" value="F:glycosyltransferase activity"/>
    <property type="evidence" value="ECO:0007669"/>
    <property type="project" value="InterPro"/>
</dbReference>
<accession>A0A1S7LMA9</accession>
<dbReference type="InterPro" id="IPR001296">
    <property type="entry name" value="Glyco_trans_1"/>
</dbReference>
<sequence length="380" mass="41815">MRLSFLSHEFPPIGGGAASALDRFTTLLAEQGHEVQILTIGLGEQTEIMEDATGRQIIRYGVGRQRKLSPSLLELIRSYWVLRRRTVLELTLFKPDATIAFFAFPAGHALMALPRALTGPRVVSIRGSDIPGFSPKRWGVFQTIQPWLTRPVLRDADRVMANGSNLVKLTHAFMPGLEVLNTPNGIDCTLFHPAEPSAERERGPLRLLFVGQLIARKRVGLLLQGLQHWGEGGGEAQVTIAGSGPLQAVLQQQAEQLPAGIKVAFKGHVEREAMPALYRDHELLVHLSMAEGISNVSLEAMASGLPLITTPEAAGEEMADTNAAMLLQDPTPGALADQFEQLHHNRERLAEISQGARQRAQQFDWHQSAERFIRALQQLL</sequence>
<feature type="domain" description="Glycosyl transferase family 1" evidence="1">
    <location>
        <begin position="203"/>
        <end position="359"/>
    </location>
</feature>
<dbReference type="PANTHER" id="PTHR45947">
    <property type="entry name" value="SULFOQUINOVOSYL TRANSFERASE SQD2"/>
    <property type="match status" value="1"/>
</dbReference>
<dbReference type="InterPro" id="IPR050194">
    <property type="entry name" value="Glycosyltransferase_grp1"/>
</dbReference>
<name>A0A1S7LMA9_MAGMO</name>
<dbReference type="Pfam" id="PF00534">
    <property type="entry name" value="Glycos_transf_1"/>
    <property type="match status" value="1"/>
</dbReference>